<dbReference type="Gene3D" id="3.30.200.20">
    <property type="entry name" value="Phosphorylase Kinase, domain 1"/>
    <property type="match status" value="1"/>
</dbReference>
<name>A0ABY5YV72_9ACTN</name>
<evidence type="ECO:0000256" key="7">
    <source>
        <dbReference type="SAM" id="MobiDB-lite"/>
    </source>
</evidence>
<keyword evidence="4 9" id="KW-0418">Kinase</keyword>
<keyword evidence="5 6" id="KW-0067">ATP-binding</keyword>
<dbReference type="InterPro" id="IPR008266">
    <property type="entry name" value="Tyr_kinase_AS"/>
</dbReference>
<evidence type="ECO:0000256" key="3">
    <source>
        <dbReference type="ARBA" id="ARBA00022741"/>
    </source>
</evidence>
<organism evidence="9 10">
    <name type="scientific">Dactylosporangium roseum</name>
    <dbReference type="NCBI Taxonomy" id="47989"/>
    <lineage>
        <taxon>Bacteria</taxon>
        <taxon>Bacillati</taxon>
        <taxon>Actinomycetota</taxon>
        <taxon>Actinomycetes</taxon>
        <taxon>Micromonosporales</taxon>
        <taxon>Micromonosporaceae</taxon>
        <taxon>Dactylosporangium</taxon>
    </lineage>
</organism>
<dbReference type="PANTHER" id="PTHR43289:SF34">
    <property type="entry name" value="SERINE_THREONINE-PROTEIN KINASE YBDM-RELATED"/>
    <property type="match status" value="1"/>
</dbReference>
<evidence type="ECO:0000313" key="9">
    <source>
        <dbReference type="EMBL" id="UWZ33640.1"/>
    </source>
</evidence>
<dbReference type="RefSeq" id="WP_260722900.1">
    <property type="nucleotide sequence ID" value="NZ_BAAABS010000074.1"/>
</dbReference>
<feature type="binding site" evidence="6">
    <location>
        <position position="47"/>
    </location>
    <ligand>
        <name>ATP</name>
        <dbReference type="ChEBI" id="CHEBI:30616"/>
    </ligand>
</feature>
<dbReference type="GO" id="GO:0016301">
    <property type="term" value="F:kinase activity"/>
    <property type="evidence" value="ECO:0007669"/>
    <property type="project" value="UniProtKB-KW"/>
</dbReference>
<keyword evidence="1" id="KW-0808">Transferase</keyword>
<feature type="region of interest" description="Disordered" evidence="7">
    <location>
        <begin position="349"/>
        <end position="398"/>
    </location>
</feature>
<accession>A0ABY5YV72</accession>
<feature type="region of interest" description="Disordered" evidence="7">
    <location>
        <begin position="426"/>
        <end position="457"/>
    </location>
</feature>
<evidence type="ECO:0000313" key="10">
    <source>
        <dbReference type="Proteomes" id="UP001058271"/>
    </source>
</evidence>
<reference evidence="9" key="1">
    <citation type="submission" date="2021-04" db="EMBL/GenBank/DDBJ databases">
        <title>Biosynthetic gene clusters of Dactylosporangioum roseum.</title>
        <authorList>
            <person name="Hartkoorn R.C."/>
            <person name="Beaudoing E."/>
            <person name="Hot D."/>
            <person name="Moureu S."/>
        </authorList>
    </citation>
    <scope>NUCLEOTIDE SEQUENCE</scope>
    <source>
        <strain evidence="9">NRRL B-16295</strain>
    </source>
</reference>
<dbReference type="InterPro" id="IPR017441">
    <property type="entry name" value="Protein_kinase_ATP_BS"/>
</dbReference>
<evidence type="ECO:0000256" key="5">
    <source>
        <dbReference type="ARBA" id="ARBA00022840"/>
    </source>
</evidence>
<dbReference type="PROSITE" id="PS00109">
    <property type="entry name" value="PROTEIN_KINASE_TYR"/>
    <property type="match status" value="1"/>
</dbReference>
<protein>
    <submittedName>
        <fullName evidence="9">Protein kinase</fullName>
    </submittedName>
</protein>
<gene>
    <name evidence="9" type="ORF">Drose_20300</name>
</gene>
<dbReference type="CDD" id="cd14014">
    <property type="entry name" value="STKc_PknB_like"/>
    <property type="match status" value="1"/>
</dbReference>
<evidence type="ECO:0000256" key="1">
    <source>
        <dbReference type="ARBA" id="ARBA00022679"/>
    </source>
</evidence>
<evidence type="ECO:0000256" key="4">
    <source>
        <dbReference type="ARBA" id="ARBA00022777"/>
    </source>
</evidence>
<keyword evidence="3 6" id="KW-0547">Nucleotide-binding</keyword>
<dbReference type="InterPro" id="IPR000719">
    <property type="entry name" value="Prot_kinase_dom"/>
</dbReference>
<dbReference type="InterPro" id="IPR029050">
    <property type="entry name" value="Immunoprotect_excell_Ig-like"/>
</dbReference>
<dbReference type="SUPFAM" id="SSF56112">
    <property type="entry name" value="Protein kinase-like (PK-like)"/>
    <property type="match status" value="1"/>
</dbReference>
<feature type="compositionally biased region" description="Pro residues" evidence="7">
    <location>
        <begin position="384"/>
        <end position="393"/>
    </location>
</feature>
<feature type="region of interest" description="Disordered" evidence="7">
    <location>
        <begin position="278"/>
        <end position="330"/>
    </location>
</feature>
<dbReference type="Gene3D" id="1.10.510.10">
    <property type="entry name" value="Transferase(Phosphotransferase) domain 1"/>
    <property type="match status" value="1"/>
</dbReference>
<evidence type="ECO:0000259" key="8">
    <source>
        <dbReference type="PROSITE" id="PS50011"/>
    </source>
</evidence>
<dbReference type="Pfam" id="PF11611">
    <property type="entry name" value="DUF4352"/>
    <property type="match status" value="1"/>
</dbReference>
<evidence type="ECO:0000256" key="2">
    <source>
        <dbReference type="ARBA" id="ARBA00022729"/>
    </source>
</evidence>
<feature type="compositionally biased region" description="Low complexity" evidence="7">
    <location>
        <begin position="278"/>
        <end position="303"/>
    </location>
</feature>
<dbReference type="EMBL" id="CP073721">
    <property type="protein sequence ID" value="UWZ33640.1"/>
    <property type="molecule type" value="Genomic_DNA"/>
</dbReference>
<dbReference type="PROSITE" id="PS50011">
    <property type="entry name" value="PROTEIN_KINASE_DOM"/>
    <property type="match status" value="1"/>
</dbReference>
<feature type="domain" description="Protein kinase" evidence="8">
    <location>
        <begin position="19"/>
        <end position="265"/>
    </location>
</feature>
<dbReference type="Pfam" id="PF00069">
    <property type="entry name" value="Pkinase"/>
    <property type="match status" value="1"/>
</dbReference>
<dbReference type="InterPro" id="IPR011009">
    <property type="entry name" value="Kinase-like_dom_sf"/>
</dbReference>
<keyword evidence="10" id="KW-1185">Reference proteome</keyword>
<dbReference type="Gene3D" id="2.60.40.1240">
    <property type="match status" value="1"/>
</dbReference>
<sequence length="579" mass="59015">MGDPPAPLRDTDPATVGQYRLRGVLGVGGMGIVYLAAAPGGRDVALKVINPALHGDPLFRHRFAAEAAAASRVAGFCTARVLDVALDGPVPYLVTEYVPGPSLHDYATAHGPLEGHVTAVAVGVAAALTAIHAVGLVHADLSPRNVLLSPFGPKVIDFGVARLLGHTGPADRQQFGTPGWLAPEQRRGGPPSHASDVYAWGLLVAWAGTGRLPFAGPAGESGRADLADLADLDGLDPALAEVVGRALRADPAARPRAEQVLLALVGQRDPAEVRVPPAAGTAATARAAHPAAGSGDATAGATARHPAGSGRHGARFAPGAAPVSPRPVAPTAVDSTVADALMAGPIVAGPGVGHGGRPARGAGEPDGTWSGPAAPAGARLRSRPLPPVPPPPRPRPRRVGRAVFTGVALATVLACLFGVLKLAESAGDDNGGKGGPGAVPDAARTTAKPPKPSPVAADGKLRFTVAGLSCGTTELGPWPVTKQAQGQFCLVELKVENIGDGNARVWLGSQHLRDADAREYSPDELSWIYYEKTRPLLSDINPGNSITGTLVFDVPAGVTLAELRVKEHPLSGGKTIRLR</sequence>
<keyword evidence="2" id="KW-0732">Signal</keyword>
<dbReference type="Proteomes" id="UP001058271">
    <property type="component" value="Chromosome"/>
</dbReference>
<dbReference type="PROSITE" id="PS00107">
    <property type="entry name" value="PROTEIN_KINASE_ATP"/>
    <property type="match status" value="1"/>
</dbReference>
<dbReference type="PANTHER" id="PTHR43289">
    <property type="entry name" value="MITOGEN-ACTIVATED PROTEIN KINASE KINASE KINASE 20-RELATED"/>
    <property type="match status" value="1"/>
</dbReference>
<evidence type="ECO:0000256" key="6">
    <source>
        <dbReference type="PROSITE-ProRule" id="PRU10141"/>
    </source>
</evidence>
<dbReference type="InterPro" id="IPR029051">
    <property type="entry name" value="DUF4352"/>
</dbReference>
<feature type="region of interest" description="Disordered" evidence="7">
    <location>
        <begin position="169"/>
        <end position="193"/>
    </location>
</feature>
<proteinExistence type="predicted"/>